<dbReference type="Pfam" id="PF13205">
    <property type="entry name" value="Big_5"/>
    <property type="match status" value="1"/>
</dbReference>
<keyword evidence="4" id="KW-1185">Reference proteome</keyword>
<accession>E8MYJ6</accession>
<dbReference type="InParanoid" id="E8MYJ6"/>
<dbReference type="InterPro" id="IPR011042">
    <property type="entry name" value="6-blade_b-propeller_TolB-like"/>
</dbReference>
<dbReference type="eggNOG" id="COG0823">
    <property type="taxonomic scope" value="Bacteria"/>
</dbReference>
<dbReference type="Gene3D" id="2.60.40.3710">
    <property type="match status" value="1"/>
</dbReference>
<evidence type="ECO:0000259" key="2">
    <source>
        <dbReference type="Pfam" id="PF13205"/>
    </source>
</evidence>
<feature type="domain" description="SbsA Ig-like" evidence="2">
    <location>
        <begin position="38"/>
        <end position="124"/>
    </location>
</feature>
<keyword evidence="1" id="KW-0732">Signal</keyword>
<evidence type="ECO:0000256" key="1">
    <source>
        <dbReference type="ARBA" id="ARBA00022729"/>
    </source>
</evidence>
<dbReference type="Proteomes" id="UP000008922">
    <property type="component" value="Chromosome"/>
</dbReference>
<protein>
    <recommendedName>
        <fullName evidence="2">SbsA Ig-like domain-containing protein</fullName>
    </recommendedName>
</protein>
<dbReference type="KEGG" id="atm:ANT_23060"/>
<dbReference type="PANTHER" id="PTHR36842">
    <property type="entry name" value="PROTEIN TOLB HOMOLOG"/>
    <property type="match status" value="1"/>
</dbReference>
<evidence type="ECO:0000313" key="3">
    <source>
        <dbReference type="EMBL" id="BAJ64332.1"/>
    </source>
</evidence>
<dbReference type="HOGENOM" id="CLU_606423_0_0_0"/>
<dbReference type="Gene3D" id="2.120.10.30">
    <property type="entry name" value="TolB, C-terminal domain"/>
    <property type="match status" value="2"/>
</dbReference>
<gene>
    <name evidence="3" type="ordered locus">ANT_23060</name>
</gene>
<dbReference type="AlphaFoldDB" id="E8MYJ6"/>
<reference evidence="3 4" key="1">
    <citation type="submission" date="2010-12" db="EMBL/GenBank/DDBJ databases">
        <title>Whole genome sequence of Anaerolinea thermophila UNI-1.</title>
        <authorList>
            <person name="Narita-Yamada S."/>
            <person name="Kishi E."/>
            <person name="Watanabe Y."/>
            <person name="Takasaki K."/>
            <person name="Ankai A."/>
            <person name="Oguchi A."/>
            <person name="Fukui S."/>
            <person name="Takahashi M."/>
            <person name="Yashiro I."/>
            <person name="Hosoyama A."/>
            <person name="Sekiguchi Y."/>
            <person name="Hanada S."/>
            <person name="Fujita N."/>
        </authorList>
    </citation>
    <scope>NUCLEOTIDE SEQUENCE [LARGE SCALE GENOMIC DNA]</scope>
    <source>
        <strain evidence="4">DSM 14523 / JCM 11388 / NBRC 100420 / UNI-1</strain>
    </source>
</reference>
<proteinExistence type="predicted"/>
<dbReference type="STRING" id="926569.ANT_23060"/>
<sequence>MTLTRFDRLVWSILAVLLLALVGITLALPRLGLPAPQPLWGEQGVGARGPVGLQFPRSVDPESAIQAVTIIPPVEGEVKWEGERLLFYPRVPFRQDETYTLSLREGVKARDGRTLKRAFAWTFTVRSPLLAYLFPSASAEIWIQNPGTAEKRAITQTGGRVFDYAVAPDGETLVYSAYNDQQGMDLWQVRRDGSENRKILDCGADWCLNPAFHPQGTWLAYSRRLAPIQQGAQPGVPRVWLLDLTSNTTQPISPDPNVSGSEPLWAPVGRRLLMWDGLSGGLRGVDLEAQQSIVIPSDMGMSATWTPNGKAILFTRMVLGETVAYAEVYRYDWDTQTIERVLGSSEMPRDYSVPVFSPDGQWMAVGLREIQEGPARQLWLFRPDGSEGTLVAGDPLINFSSFHWHPQGNAIALQQITLGSSSARPQVAILDLSTHTVSLLADDATFPQWLP</sequence>
<dbReference type="OrthoDB" id="159283at2"/>
<name>E8MYJ6_ANATU</name>
<dbReference type="SUPFAM" id="SSF82171">
    <property type="entry name" value="DPP6 N-terminal domain-like"/>
    <property type="match status" value="1"/>
</dbReference>
<dbReference type="InterPro" id="IPR032812">
    <property type="entry name" value="SbsA_Ig"/>
</dbReference>
<evidence type="ECO:0000313" key="4">
    <source>
        <dbReference type="Proteomes" id="UP000008922"/>
    </source>
</evidence>
<dbReference type="EMBL" id="AP012029">
    <property type="protein sequence ID" value="BAJ64332.1"/>
    <property type="molecule type" value="Genomic_DNA"/>
</dbReference>
<dbReference type="PANTHER" id="PTHR36842:SF1">
    <property type="entry name" value="PROTEIN TOLB"/>
    <property type="match status" value="1"/>
</dbReference>
<dbReference type="RefSeq" id="WP_013560699.1">
    <property type="nucleotide sequence ID" value="NC_014960.1"/>
</dbReference>
<organism evidence="3 4">
    <name type="scientific">Anaerolinea thermophila (strain DSM 14523 / JCM 11388 / NBRC 100420 / UNI-1)</name>
    <dbReference type="NCBI Taxonomy" id="926569"/>
    <lineage>
        <taxon>Bacteria</taxon>
        <taxon>Bacillati</taxon>
        <taxon>Chloroflexota</taxon>
        <taxon>Anaerolineae</taxon>
        <taxon>Anaerolineales</taxon>
        <taxon>Anaerolineaceae</taxon>
        <taxon>Anaerolinea</taxon>
    </lineage>
</organism>